<evidence type="ECO:0008006" key="8">
    <source>
        <dbReference type="Google" id="ProtNLM"/>
    </source>
</evidence>
<dbReference type="SUPFAM" id="SSF110324">
    <property type="entry name" value="Ribosomal L27 protein-like"/>
    <property type="match status" value="1"/>
</dbReference>
<dbReference type="GO" id="GO:0005730">
    <property type="term" value="C:nucleolus"/>
    <property type="evidence" value="ECO:0007669"/>
    <property type="project" value="UniProtKB-SubCell"/>
</dbReference>
<dbReference type="GO" id="GO:0006396">
    <property type="term" value="P:RNA processing"/>
    <property type="evidence" value="ECO:0007669"/>
    <property type="project" value="InterPro"/>
</dbReference>
<evidence type="ECO:0000259" key="4">
    <source>
        <dbReference type="Pfam" id="PF10447"/>
    </source>
</evidence>
<organism evidence="6 7">
    <name type="scientific">Aegilops tauschii subsp. strangulata</name>
    <name type="common">Goatgrass</name>
    <dbReference type="NCBI Taxonomy" id="200361"/>
    <lineage>
        <taxon>Eukaryota</taxon>
        <taxon>Viridiplantae</taxon>
        <taxon>Streptophyta</taxon>
        <taxon>Embryophyta</taxon>
        <taxon>Tracheophyta</taxon>
        <taxon>Spermatophyta</taxon>
        <taxon>Magnoliopsida</taxon>
        <taxon>Liliopsida</taxon>
        <taxon>Poales</taxon>
        <taxon>Poaceae</taxon>
        <taxon>BOP clade</taxon>
        <taxon>Pooideae</taxon>
        <taxon>Triticodae</taxon>
        <taxon>Triticeae</taxon>
        <taxon>Triticinae</taxon>
        <taxon>Aegilops</taxon>
    </lineage>
</organism>
<dbReference type="GO" id="GO:0003723">
    <property type="term" value="F:RNA binding"/>
    <property type="evidence" value="ECO:0007669"/>
    <property type="project" value="InterPro"/>
</dbReference>
<evidence type="ECO:0000313" key="7">
    <source>
        <dbReference type="Proteomes" id="UP000015105"/>
    </source>
</evidence>
<protein>
    <recommendedName>
        <fullName evidence="8">Exosome complex component CSL4 C-terminal domain-containing protein</fullName>
    </recommendedName>
</protein>
<dbReference type="InterPro" id="IPR039771">
    <property type="entry name" value="Csl4"/>
</dbReference>
<dbReference type="GO" id="GO:0005737">
    <property type="term" value="C:cytoplasm"/>
    <property type="evidence" value="ECO:0007669"/>
    <property type="project" value="TreeGrafter"/>
</dbReference>
<evidence type="ECO:0000256" key="2">
    <source>
        <dbReference type="ARBA" id="ARBA00022490"/>
    </source>
</evidence>
<keyword evidence="3" id="KW-0271">Exosome</keyword>
<reference evidence="7" key="2">
    <citation type="journal article" date="2017" name="Nat. Plants">
        <title>The Aegilops tauschii genome reveals multiple impacts of transposons.</title>
        <authorList>
            <person name="Zhao G."/>
            <person name="Zou C."/>
            <person name="Li K."/>
            <person name="Wang K."/>
            <person name="Li T."/>
            <person name="Gao L."/>
            <person name="Zhang X."/>
            <person name="Wang H."/>
            <person name="Yang Z."/>
            <person name="Liu X."/>
            <person name="Jiang W."/>
            <person name="Mao L."/>
            <person name="Kong X."/>
            <person name="Jiao Y."/>
            <person name="Jia J."/>
        </authorList>
    </citation>
    <scope>NUCLEOTIDE SEQUENCE [LARGE SCALE GENOMIC DNA]</scope>
    <source>
        <strain evidence="7">cv. AL8/78</strain>
    </source>
</reference>
<dbReference type="Pfam" id="PF14382">
    <property type="entry name" value="ECR1_N"/>
    <property type="match status" value="1"/>
</dbReference>
<feature type="domain" description="Exosome complex component N-terminal" evidence="5">
    <location>
        <begin position="15"/>
        <end position="50"/>
    </location>
</feature>
<evidence type="ECO:0000256" key="1">
    <source>
        <dbReference type="ARBA" id="ARBA00004604"/>
    </source>
</evidence>
<dbReference type="EnsemblPlants" id="AET5Gv20829200.4">
    <property type="protein sequence ID" value="AET5Gv20829200.4"/>
    <property type="gene ID" value="AET5Gv20829200"/>
</dbReference>
<dbReference type="Gene3D" id="2.40.50.100">
    <property type="match status" value="1"/>
</dbReference>
<dbReference type="Gene3D" id="2.40.50.140">
    <property type="entry name" value="Nucleic acid-binding proteins"/>
    <property type="match status" value="1"/>
</dbReference>
<reference evidence="7" key="1">
    <citation type="journal article" date="2014" name="Science">
        <title>Ancient hybridizations among the ancestral genomes of bread wheat.</title>
        <authorList>
            <consortium name="International Wheat Genome Sequencing Consortium,"/>
            <person name="Marcussen T."/>
            <person name="Sandve S.R."/>
            <person name="Heier L."/>
            <person name="Spannagl M."/>
            <person name="Pfeifer M."/>
            <person name="Jakobsen K.S."/>
            <person name="Wulff B.B."/>
            <person name="Steuernagel B."/>
            <person name="Mayer K.F."/>
            <person name="Olsen O.A."/>
        </authorList>
    </citation>
    <scope>NUCLEOTIDE SEQUENCE [LARGE SCALE GENOMIC DNA]</scope>
    <source>
        <strain evidence="7">cv. AL8/78</strain>
    </source>
</reference>
<proteinExistence type="predicted"/>
<dbReference type="Pfam" id="PF10447">
    <property type="entry name" value="EXOSC1"/>
    <property type="match status" value="1"/>
</dbReference>
<dbReference type="InterPro" id="IPR012340">
    <property type="entry name" value="NA-bd_OB-fold"/>
</dbReference>
<dbReference type="InterPro" id="IPR025721">
    <property type="entry name" value="Exosome_cplx_N_dom"/>
</dbReference>
<feature type="domain" description="Exosome complex component CSL4 C-terminal" evidence="4">
    <location>
        <begin position="104"/>
        <end position="144"/>
    </location>
</feature>
<dbReference type="PANTHER" id="PTHR12686">
    <property type="entry name" value="3'-5' EXORIBONUCLEASE CSL4-RELATED"/>
    <property type="match status" value="1"/>
</dbReference>
<dbReference type="Proteomes" id="UP000015105">
    <property type="component" value="Chromosome 5D"/>
</dbReference>
<evidence type="ECO:0000313" key="6">
    <source>
        <dbReference type="EnsemblPlants" id="AET5Gv20829200.4"/>
    </source>
</evidence>
<reference evidence="6" key="3">
    <citation type="journal article" date="2017" name="Nature">
        <title>Genome sequence of the progenitor of the wheat D genome Aegilops tauschii.</title>
        <authorList>
            <person name="Luo M.C."/>
            <person name="Gu Y.Q."/>
            <person name="Puiu D."/>
            <person name="Wang H."/>
            <person name="Twardziok S.O."/>
            <person name="Deal K.R."/>
            <person name="Huo N."/>
            <person name="Zhu T."/>
            <person name="Wang L."/>
            <person name="Wang Y."/>
            <person name="McGuire P.E."/>
            <person name="Liu S."/>
            <person name="Long H."/>
            <person name="Ramasamy R.K."/>
            <person name="Rodriguez J.C."/>
            <person name="Van S.L."/>
            <person name="Yuan L."/>
            <person name="Wang Z."/>
            <person name="Xia Z."/>
            <person name="Xiao L."/>
            <person name="Anderson O.D."/>
            <person name="Ouyang S."/>
            <person name="Liang Y."/>
            <person name="Zimin A.V."/>
            <person name="Pertea G."/>
            <person name="Qi P."/>
            <person name="Bennetzen J.L."/>
            <person name="Dai X."/>
            <person name="Dawson M.W."/>
            <person name="Muller H.G."/>
            <person name="Kugler K."/>
            <person name="Rivarola-Duarte L."/>
            <person name="Spannagl M."/>
            <person name="Mayer K.F.X."/>
            <person name="Lu F.H."/>
            <person name="Bevan M.W."/>
            <person name="Leroy P."/>
            <person name="Li P."/>
            <person name="You F.M."/>
            <person name="Sun Q."/>
            <person name="Liu Z."/>
            <person name="Lyons E."/>
            <person name="Wicker T."/>
            <person name="Salzberg S.L."/>
            <person name="Devos K.M."/>
            <person name="Dvorak J."/>
        </authorList>
    </citation>
    <scope>NUCLEOTIDE SEQUENCE [LARGE SCALE GENOMIC DNA]</scope>
    <source>
        <strain evidence="6">cv. AL8/78</strain>
    </source>
</reference>
<dbReference type="InterPro" id="IPR019495">
    <property type="entry name" value="EXOSC1_C"/>
</dbReference>
<name>A0A453LLC6_AEGTS</name>
<evidence type="ECO:0000259" key="5">
    <source>
        <dbReference type="Pfam" id="PF14382"/>
    </source>
</evidence>
<keyword evidence="7" id="KW-1185">Reference proteome</keyword>
<sequence>MAATAMEHDGGAEVVVTPGELLGPSSSLEAGRGAYADGRSVRASVTGRRRFVAPAPGSSDQRSTVEVVGHKAHGAVPQPGSIVIARVTKVMARMASADIMCVDSKAVKEKFTGMIRQQDVRATEIDKVDMYQSYRPGDIVRALVQPASSLARVL</sequence>
<dbReference type="AlphaFoldDB" id="A0A453LLC6"/>
<reference evidence="6" key="5">
    <citation type="journal article" date="2021" name="G3 (Bethesda)">
        <title>Aegilops tauschii genome assembly Aet v5.0 features greater sequence contiguity and improved annotation.</title>
        <authorList>
            <person name="Wang L."/>
            <person name="Zhu T."/>
            <person name="Rodriguez J.C."/>
            <person name="Deal K.R."/>
            <person name="Dubcovsky J."/>
            <person name="McGuire P.E."/>
            <person name="Lux T."/>
            <person name="Spannagl M."/>
            <person name="Mayer K.F.X."/>
            <person name="Baldrich P."/>
            <person name="Meyers B.C."/>
            <person name="Huo N."/>
            <person name="Gu Y.Q."/>
            <person name="Zhou H."/>
            <person name="Devos K.M."/>
            <person name="Bennetzen J.L."/>
            <person name="Unver T."/>
            <person name="Budak H."/>
            <person name="Gulick P.J."/>
            <person name="Galiba G."/>
            <person name="Kalapos B."/>
            <person name="Nelson D.R."/>
            <person name="Li P."/>
            <person name="You F.M."/>
            <person name="Luo M.C."/>
            <person name="Dvorak J."/>
        </authorList>
    </citation>
    <scope>NUCLEOTIDE SEQUENCE [LARGE SCALE GENOMIC DNA]</scope>
    <source>
        <strain evidence="6">cv. AL8/78</strain>
    </source>
</reference>
<dbReference type="GO" id="GO:0000176">
    <property type="term" value="C:nuclear exosome (RNase complex)"/>
    <property type="evidence" value="ECO:0007669"/>
    <property type="project" value="TreeGrafter"/>
</dbReference>
<evidence type="ECO:0000256" key="3">
    <source>
        <dbReference type="ARBA" id="ARBA00022835"/>
    </source>
</evidence>
<dbReference type="PANTHER" id="PTHR12686:SF8">
    <property type="entry name" value="EXOSOME COMPLEX COMPONENT CSL4"/>
    <property type="match status" value="1"/>
</dbReference>
<reference evidence="6" key="4">
    <citation type="submission" date="2019-03" db="UniProtKB">
        <authorList>
            <consortium name="EnsemblPlants"/>
        </authorList>
    </citation>
    <scope>IDENTIFICATION</scope>
</reference>
<accession>A0A453LLC6</accession>
<comment type="subcellular location">
    <subcellularLocation>
        <location evidence="1">Nucleus</location>
        <location evidence="1">Nucleolus</location>
    </subcellularLocation>
</comment>
<keyword evidence="2" id="KW-0963">Cytoplasm</keyword>
<dbReference type="SUPFAM" id="SSF50249">
    <property type="entry name" value="Nucleic acid-binding proteins"/>
    <property type="match status" value="1"/>
</dbReference>
<dbReference type="Gramene" id="AET5Gv20829200.4">
    <property type="protein sequence ID" value="AET5Gv20829200.4"/>
    <property type="gene ID" value="AET5Gv20829200"/>
</dbReference>